<protein>
    <submittedName>
        <fullName evidence="2">Uncharacterized protein</fullName>
    </submittedName>
</protein>
<feature type="compositionally biased region" description="Low complexity" evidence="1">
    <location>
        <begin position="131"/>
        <end position="145"/>
    </location>
</feature>
<evidence type="ECO:0000313" key="3">
    <source>
        <dbReference type="Proteomes" id="UP000242525"/>
    </source>
</evidence>
<keyword evidence="3" id="KW-1185">Reference proteome</keyword>
<evidence type="ECO:0000313" key="2">
    <source>
        <dbReference type="EMBL" id="CDO57806.1"/>
    </source>
</evidence>
<feature type="region of interest" description="Disordered" evidence="1">
    <location>
        <begin position="125"/>
        <end position="166"/>
    </location>
</feature>
<sequence>MTPSHYTPFEDVVAGLAIYLASLDDNDGFSELTAALDGLRLNNDEAEPEHLPKEHTTKSTVAQDRLPSDTDESDSVLSTSILSEDNNKANEYSQFASDGPNPVIVNDMLSSHFKSSKWEEGVALTSPLEGEVSPKVVVESSSSPSRPEHTDEHETEPSTIPTPDIDTQANKHFQLISDASDSVAQPFLSSVYLQAYDKELEEILAIISSSGTNTQVNEHLQLAFDAPNSVAESLSFPVCLQLDDDELHAELSSIPESDIDT</sequence>
<name>A0A0J9XKU0_GEOCN</name>
<comment type="caution">
    <text evidence="2">The sequence shown here is derived from an EMBL/GenBank/DDBJ whole genome shotgun (WGS) entry which is preliminary data.</text>
</comment>
<dbReference type="Proteomes" id="UP000242525">
    <property type="component" value="Unassembled WGS sequence"/>
</dbReference>
<dbReference type="EMBL" id="CCBN010000025">
    <property type="protein sequence ID" value="CDO57806.1"/>
    <property type="molecule type" value="Genomic_DNA"/>
</dbReference>
<feature type="compositionally biased region" description="Basic and acidic residues" evidence="1">
    <location>
        <begin position="48"/>
        <end position="57"/>
    </location>
</feature>
<accession>A0A0J9XKU0</accession>
<feature type="region of interest" description="Disordered" evidence="1">
    <location>
        <begin position="43"/>
        <end position="85"/>
    </location>
</feature>
<feature type="compositionally biased region" description="Polar residues" evidence="1">
    <location>
        <begin position="75"/>
        <end position="85"/>
    </location>
</feature>
<reference evidence="2" key="1">
    <citation type="submission" date="2014-03" db="EMBL/GenBank/DDBJ databases">
        <authorList>
            <person name="Casaregola S."/>
        </authorList>
    </citation>
    <scope>NUCLEOTIDE SEQUENCE [LARGE SCALE GENOMIC DNA]</scope>
    <source>
        <strain evidence="2">CLIB 918</strain>
    </source>
</reference>
<proteinExistence type="predicted"/>
<evidence type="ECO:0000256" key="1">
    <source>
        <dbReference type="SAM" id="MobiDB-lite"/>
    </source>
</evidence>
<organism evidence="2 3">
    <name type="scientific">Geotrichum candidum</name>
    <name type="common">Oospora lactis</name>
    <name type="synonym">Dipodascus geotrichum</name>
    <dbReference type="NCBI Taxonomy" id="1173061"/>
    <lineage>
        <taxon>Eukaryota</taxon>
        <taxon>Fungi</taxon>
        <taxon>Dikarya</taxon>
        <taxon>Ascomycota</taxon>
        <taxon>Saccharomycotina</taxon>
        <taxon>Dipodascomycetes</taxon>
        <taxon>Dipodascales</taxon>
        <taxon>Dipodascaceae</taxon>
        <taxon>Geotrichum</taxon>
    </lineage>
</organism>
<dbReference type="AlphaFoldDB" id="A0A0J9XKU0"/>
<feature type="compositionally biased region" description="Basic and acidic residues" evidence="1">
    <location>
        <begin position="146"/>
        <end position="156"/>
    </location>
</feature>
<feature type="compositionally biased region" description="Polar residues" evidence="1">
    <location>
        <begin position="157"/>
        <end position="166"/>
    </location>
</feature>
<gene>
    <name evidence="2" type="ORF">BN980_GECA25s00868g</name>
</gene>